<evidence type="ECO:0000313" key="3">
    <source>
        <dbReference type="Proteomes" id="UP000256919"/>
    </source>
</evidence>
<dbReference type="Proteomes" id="UP000256919">
    <property type="component" value="Unassembled WGS sequence"/>
</dbReference>
<keyword evidence="1" id="KW-0472">Membrane</keyword>
<dbReference type="EMBL" id="QREI01000001">
    <property type="protein sequence ID" value="REE27287.1"/>
    <property type="molecule type" value="Genomic_DNA"/>
</dbReference>
<dbReference type="OrthoDB" id="1143019at2"/>
<evidence type="ECO:0000313" key="2">
    <source>
        <dbReference type="EMBL" id="REE27287.1"/>
    </source>
</evidence>
<dbReference type="Pfam" id="PF12412">
    <property type="entry name" value="DUF3667"/>
    <property type="match status" value="1"/>
</dbReference>
<reference evidence="2 3" key="1">
    <citation type="submission" date="2018-07" db="EMBL/GenBank/DDBJ databases">
        <title>Genomic Encyclopedia of Type Strains, Phase III (KMG-III): the genomes of soil and plant-associated and newly described type strains.</title>
        <authorList>
            <person name="Whitman W."/>
        </authorList>
    </citation>
    <scope>NUCLEOTIDE SEQUENCE [LARGE SCALE GENOMIC DNA]</scope>
    <source>
        <strain evidence="2 3">CECT 7948</strain>
    </source>
</reference>
<dbReference type="RefSeq" id="WP_115807651.1">
    <property type="nucleotide sequence ID" value="NZ_QREI01000001.1"/>
</dbReference>
<dbReference type="AlphaFoldDB" id="A0A3D9N310"/>
<comment type="caution">
    <text evidence="2">The sequence shown here is derived from an EMBL/GenBank/DDBJ whole genome shotgun (WGS) entry which is preliminary data.</text>
</comment>
<evidence type="ECO:0000256" key="1">
    <source>
        <dbReference type="SAM" id="Phobius"/>
    </source>
</evidence>
<feature type="transmembrane region" description="Helical" evidence="1">
    <location>
        <begin position="128"/>
        <end position="148"/>
    </location>
</feature>
<organism evidence="2 3">
    <name type="scientific">Winogradskyella pacifica</name>
    <dbReference type="NCBI Taxonomy" id="664642"/>
    <lineage>
        <taxon>Bacteria</taxon>
        <taxon>Pseudomonadati</taxon>
        <taxon>Bacteroidota</taxon>
        <taxon>Flavobacteriia</taxon>
        <taxon>Flavobacteriales</taxon>
        <taxon>Flavobacteriaceae</taxon>
        <taxon>Winogradskyella</taxon>
    </lineage>
</organism>
<accession>A0A3D9N310</accession>
<dbReference type="InterPro" id="IPR022134">
    <property type="entry name" value="DUF3667"/>
</dbReference>
<name>A0A3D9N310_9FLAO</name>
<keyword evidence="3" id="KW-1185">Reference proteome</keyword>
<keyword evidence="1" id="KW-0812">Transmembrane</keyword>
<sequence length="168" mass="19983">MNCKNCHTELSTKDDYCKCCGGKVIRNRLTFRNLFEHISETFFNYDNKLLRTFVQLFKQPEDVIDGYVNGTRKKHVNVISYFALAITISGFYLIIVKKFFPETFDFSQMTISGQEEFQKKNMSFIEEYQSILMMLYVPLYALMARITFFNIKKYNYTELLVVFMYIQA</sequence>
<proteinExistence type="predicted"/>
<feature type="transmembrane region" description="Helical" evidence="1">
    <location>
        <begin position="78"/>
        <end position="96"/>
    </location>
</feature>
<gene>
    <name evidence="2" type="ORF">DFQ09_101116</name>
</gene>
<keyword evidence="1" id="KW-1133">Transmembrane helix</keyword>
<protein>
    <submittedName>
        <fullName evidence="2">Uncharacterized protein DUF3667</fullName>
    </submittedName>
</protein>